<accession>A0A1I4CYW0</accession>
<dbReference type="OrthoDB" id="7270858at2"/>
<evidence type="ECO:0000256" key="1">
    <source>
        <dbReference type="ARBA" id="ARBA00004613"/>
    </source>
</evidence>
<dbReference type="SUPFAM" id="SSF51120">
    <property type="entry name" value="beta-Roll"/>
    <property type="match status" value="4"/>
</dbReference>
<dbReference type="GO" id="GO:0005576">
    <property type="term" value="C:extracellular region"/>
    <property type="evidence" value="ECO:0007669"/>
    <property type="project" value="UniProtKB-SubCell"/>
</dbReference>
<dbReference type="PRINTS" id="PR00313">
    <property type="entry name" value="CABNDNGRPT"/>
</dbReference>
<name>A0A1I4CYW0_9PROT</name>
<comment type="subcellular location">
    <subcellularLocation>
        <location evidence="1">Secreted</location>
    </subcellularLocation>
</comment>
<dbReference type="InterPro" id="IPR018511">
    <property type="entry name" value="Hemolysin-typ_Ca-bd_CS"/>
</dbReference>
<dbReference type="STRING" id="1123062.SAMN02745775_10917"/>
<dbReference type="EMBL" id="FOSQ01000009">
    <property type="protein sequence ID" value="SFK86514.1"/>
    <property type="molecule type" value="Genomic_DNA"/>
</dbReference>
<dbReference type="RefSeq" id="WP_092961721.1">
    <property type="nucleotide sequence ID" value="NZ_FOSQ01000009.1"/>
</dbReference>
<proteinExistence type="predicted"/>
<dbReference type="Proteomes" id="UP000199473">
    <property type="component" value="Unassembled WGS sequence"/>
</dbReference>
<dbReference type="InterPro" id="IPR050557">
    <property type="entry name" value="RTX_toxin/Mannuronan_C5-epim"/>
</dbReference>
<sequence length="597" mass="59624">MTVVIGPGGVAAAAPSGITLRGSRYNDTLTGTIGDDVLYGNAGNDSLIAGIGADTLDGGAGNDTFVISGTTARIIEAAGGGIDNVLSSGTFDLGAADNVENLVLTGRAAADGRGNALANRITGNVAANDIDGGAGADTMAGGLGSDTYHVDDAGDRVIEVDGNGTDIVFSSVDFTLGRYIEKLALEGAAIRGAGNELANEITGTIGDNRLDGGGGADTLIGGDGNDTYIVDHARDLVVEADGEGTADVVRATISFTLAAHVEKLVLTAATAIRGIGNDLDNLITGSTAANWLDGGLGADTLEGGQGNDTYVLDSTSDVVVETARGGIDTVRIGADYVLTDNIENLVLTGSADVAGTGTPLSNAIEGNAGANTLDGGAGADLLKGGAGDDLYMVDNAKDQVIEALGGGRDGVIATLSFSLAANVEDLTLLGARAVVGIGNDAGNVMIGSVAANRLEGRSGNDTLAGGEGRDVLVGGSGSDMFRFAVLSDSTSATADAAGAYYDADLELVAKEADLIADFSRVSGDRIDLSGLAAVAGVPTLDFIGNLGFGAAGQVRYEYSFRDKAGLLWVNTDGDFATAEFVVAIQGVPRINASDLIL</sequence>
<evidence type="ECO:0000313" key="4">
    <source>
        <dbReference type="Proteomes" id="UP000199473"/>
    </source>
</evidence>
<reference evidence="3 4" key="1">
    <citation type="submission" date="2016-10" db="EMBL/GenBank/DDBJ databases">
        <authorList>
            <person name="de Groot N.N."/>
        </authorList>
    </citation>
    <scope>NUCLEOTIDE SEQUENCE [LARGE SCALE GENOMIC DNA]</scope>
    <source>
        <strain evidence="3 4">DSM 19981</strain>
    </source>
</reference>
<protein>
    <submittedName>
        <fullName evidence="3">Type I secretion C-terminal target domain (VC_A0849 subclass)</fullName>
    </submittedName>
</protein>
<dbReference type="PANTHER" id="PTHR38340">
    <property type="entry name" value="S-LAYER PROTEIN"/>
    <property type="match status" value="1"/>
</dbReference>
<keyword evidence="2" id="KW-0964">Secreted</keyword>
<evidence type="ECO:0000313" key="3">
    <source>
        <dbReference type="EMBL" id="SFK86514.1"/>
    </source>
</evidence>
<dbReference type="GO" id="GO:0005509">
    <property type="term" value="F:calcium ion binding"/>
    <property type="evidence" value="ECO:0007669"/>
    <property type="project" value="InterPro"/>
</dbReference>
<gene>
    <name evidence="3" type="ORF">SAMN02745775_10917</name>
</gene>
<dbReference type="Gene3D" id="2.150.10.10">
    <property type="entry name" value="Serralysin-like metalloprotease, C-terminal"/>
    <property type="match status" value="5"/>
</dbReference>
<dbReference type="PANTHER" id="PTHR38340:SF1">
    <property type="entry name" value="S-LAYER PROTEIN"/>
    <property type="match status" value="1"/>
</dbReference>
<dbReference type="InterPro" id="IPR001343">
    <property type="entry name" value="Hemolysn_Ca-bd"/>
</dbReference>
<dbReference type="AlphaFoldDB" id="A0A1I4CYW0"/>
<organism evidence="3 4">
    <name type="scientific">Falsiroseomonas stagni DSM 19981</name>
    <dbReference type="NCBI Taxonomy" id="1123062"/>
    <lineage>
        <taxon>Bacteria</taxon>
        <taxon>Pseudomonadati</taxon>
        <taxon>Pseudomonadota</taxon>
        <taxon>Alphaproteobacteria</taxon>
        <taxon>Acetobacterales</taxon>
        <taxon>Roseomonadaceae</taxon>
        <taxon>Falsiroseomonas</taxon>
    </lineage>
</organism>
<dbReference type="PROSITE" id="PS00330">
    <property type="entry name" value="HEMOLYSIN_CALCIUM"/>
    <property type="match status" value="2"/>
</dbReference>
<dbReference type="Pfam" id="PF00353">
    <property type="entry name" value="HemolysinCabind"/>
    <property type="match status" value="6"/>
</dbReference>
<evidence type="ECO:0000256" key="2">
    <source>
        <dbReference type="ARBA" id="ARBA00022525"/>
    </source>
</evidence>
<dbReference type="InterPro" id="IPR011049">
    <property type="entry name" value="Serralysin-like_metalloprot_C"/>
</dbReference>
<keyword evidence="4" id="KW-1185">Reference proteome</keyword>